<dbReference type="EMBL" id="UGNC01000004">
    <property type="protein sequence ID" value="STW40460.1"/>
    <property type="molecule type" value="Genomic_DNA"/>
</dbReference>
<evidence type="ECO:0000313" key="2">
    <source>
        <dbReference type="EMBL" id="STT84271.1"/>
    </source>
</evidence>
<dbReference type="EMBL" id="UGLH01000006">
    <property type="protein sequence ID" value="STT84271.1"/>
    <property type="molecule type" value="Genomic_DNA"/>
</dbReference>
<evidence type="ECO:0000313" key="5">
    <source>
        <dbReference type="Proteomes" id="UP000255167"/>
    </source>
</evidence>
<evidence type="ECO:0000313" key="3">
    <source>
        <dbReference type="EMBL" id="STW40460.1"/>
    </source>
</evidence>
<dbReference type="AlphaFoldDB" id="Q1G0U8"/>
<gene>
    <name evidence="2" type="ORF">NCTC5047_05310</name>
    <name evidence="3" type="ORF">NCTC9617_02001</name>
</gene>
<dbReference type="EMBL" id="DQ526025">
    <property type="protein sequence ID" value="ABF59687.1"/>
    <property type="molecule type" value="Genomic_DNA"/>
</dbReference>
<name>Q1G0U8_KLEPN</name>
<evidence type="ECO:0000313" key="4">
    <source>
        <dbReference type="Proteomes" id="UP000254340"/>
    </source>
</evidence>
<accession>Q1G0U8</accession>
<protein>
    <submittedName>
        <fullName evidence="1">Uncharacterized protein</fullName>
    </submittedName>
</protein>
<reference evidence="1" key="1">
    <citation type="journal article" date="2006" name="Infect. Immun.">
        <title>Signature-tagged mutagenesis of Klebsiella pneumoniae to identify genes that influence biofilm formation on extracellular matrix material.</title>
        <authorList>
            <person name="Boddicker J.D."/>
            <person name="Anderson R.A."/>
            <person name="Jagnow J."/>
            <person name="Clegg S."/>
        </authorList>
    </citation>
    <scope>NUCLEOTIDE SEQUENCE</scope>
</reference>
<reference evidence="4 5" key="2">
    <citation type="submission" date="2018-06" db="EMBL/GenBank/DDBJ databases">
        <authorList>
            <consortium name="Pathogen Informatics"/>
            <person name="Doyle S."/>
        </authorList>
    </citation>
    <scope>NUCLEOTIDE SEQUENCE [LARGE SCALE GENOMIC DNA]</scope>
    <source>
        <strain evidence="2 4">NCTC5047</strain>
        <strain evidence="3 5">NCTC9617</strain>
    </source>
</reference>
<dbReference type="Proteomes" id="UP000254340">
    <property type="component" value="Unassembled WGS sequence"/>
</dbReference>
<organism evidence="1">
    <name type="scientific">Klebsiella pneumoniae</name>
    <dbReference type="NCBI Taxonomy" id="573"/>
    <lineage>
        <taxon>Bacteria</taxon>
        <taxon>Pseudomonadati</taxon>
        <taxon>Pseudomonadota</taxon>
        <taxon>Gammaproteobacteria</taxon>
        <taxon>Enterobacterales</taxon>
        <taxon>Enterobacteriaceae</taxon>
        <taxon>Klebsiella/Raoultella group</taxon>
        <taxon>Klebsiella</taxon>
        <taxon>Klebsiella pneumoniae complex</taxon>
    </lineage>
</organism>
<sequence length="33" mass="3885">MFIQKLTQRIGLFTENSMHLLTKNNNPQRALLL</sequence>
<evidence type="ECO:0000313" key="1">
    <source>
        <dbReference type="EMBL" id="ABF59687.1"/>
    </source>
</evidence>
<dbReference type="Proteomes" id="UP000255167">
    <property type="component" value="Unassembled WGS sequence"/>
</dbReference>
<proteinExistence type="predicted"/>